<protein>
    <submittedName>
        <fullName evidence="2">Uncharacterized protein</fullName>
    </submittedName>
</protein>
<comment type="caution">
    <text evidence="2">The sequence shown here is derived from an EMBL/GenBank/DDBJ whole genome shotgun (WGS) entry which is preliminary data.</text>
</comment>
<evidence type="ECO:0000313" key="2">
    <source>
        <dbReference type="EMBL" id="KAF5372685.1"/>
    </source>
</evidence>
<keyword evidence="1" id="KW-0732">Signal</keyword>
<proteinExistence type="predicted"/>
<feature type="chain" id="PRO_5034288429" evidence="1">
    <location>
        <begin position="18"/>
        <end position="434"/>
    </location>
</feature>
<accession>A0A8H5GXC2</accession>
<dbReference type="InterPro" id="IPR036134">
    <property type="entry name" value="Crypto/Photolyase_FAD-like_sf"/>
</dbReference>
<dbReference type="InterPro" id="IPR014729">
    <property type="entry name" value="Rossmann-like_a/b/a_fold"/>
</dbReference>
<dbReference type="OrthoDB" id="435881at2759"/>
<organism evidence="2 3">
    <name type="scientific">Tricholomella constricta</name>
    <dbReference type="NCBI Taxonomy" id="117010"/>
    <lineage>
        <taxon>Eukaryota</taxon>
        <taxon>Fungi</taxon>
        <taxon>Dikarya</taxon>
        <taxon>Basidiomycota</taxon>
        <taxon>Agaricomycotina</taxon>
        <taxon>Agaricomycetes</taxon>
        <taxon>Agaricomycetidae</taxon>
        <taxon>Agaricales</taxon>
        <taxon>Tricholomatineae</taxon>
        <taxon>Lyophyllaceae</taxon>
        <taxon>Tricholomella</taxon>
    </lineage>
</organism>
<dbReference type="Gene3D" id="1.25.40.80">
    <property type="match status" value="1"/>
</dbReference>
<dbReference type="AlphaFoldDB" id="A0A8H5GXC2"/>
<reference evidence="2 3" key="1">
    <citation type="journal article" date="2020" name="ISME J.">
        <title>Uncovering the hidden diversity of litter-decomposition mechanisms in mushroom-forming fungi.</title>
        <authorList>
            <person name="Floudas D."/>
            <person name="Bentzer J."/>
            <person name="Ahren D."/>
            <person name="Johansson T."/>
            <person name="Persson P."/>
            <person name="Tunlid A."/>
        </authorList>
    </citation>
    <scope>NUCLEOTIDE SEQUENCE [LARGE SCALE GENOMIC DNA]</scope>
    <source>
        <strain evidence="2 3">CBS 661.87</strain>
    </source>
</reference>
<name>A0A8H5GXC2_9AGAR</name>
<evidence type="ECO:0000256" key="1">
    <source>
        <dbReference type="SAM" id="SignalP"/>
    </source>
</evidence>
<gene>
    <name evidence="2" type="ORF">D9615_009872</name>
</gene>
<dbReference type="SUPFAM" id="SSF48173">
    <property type="entry name" value="Cryptochrome/photolyase FAD-binding domain"/>
    <property type="match status" value="1"/>
</dbReference>
<feature type="signal peptide" evidence="1">
    <location>
        <begin position="1"/>
        <end position="17"/>
    </location>
</feature>
<dbReference type="Gene3D" id="3.40.50.620">
    <property type="entry name" value="HUPs"/>
    <property type="match status" value="1"/>
</dbReference>
<keyword evidence="3" id="KW-1185">Reference proteome</keyword>
<dbReference type="Proteomes" id="UP000565441">
    <property type="component" value="Unassembled WGS sequence"/>
</dbReference>
<dbReference type="EMBL" id="JAACJP010000042">
    <property type="protein sequence ID" value="KAF5372685.1"/>
    <property type="molecule type" value="Genomic_DNA"/>
</dbReference>
<sequence length="434" mass="47187">MRFFASLLAIALPLASAVTIQPPASPHVGATIDVNWVNRPGDPPSWNLFLMNISTSFDLKANFGVIDPTPQTVKMTLPGTLRPRQVLSVYVRQFVCLLDDTATIMFYMPPMCLGARVDMNNKGNGEDELPPKCRDLRLPDNPVFHKTTLDTLMCSPCISSRLPKSKSQALCNPGCGRHRRGIVGSLKSGLEALGSGLMMRVGHMGEVVRGVLEGGDEGFRKKVAGVGITMDWASEELEQMRDIRAIVDEAGKGNVEWKVWDGEEMLIHDDLSLFVIPFGRHYPVLRAFSSPTLDASSTSLIPDSLDELIDTLQRPLAGSDLASIIPHPIGGKSAHPSTSGETQAQIRVQHLLSSGAMSTYKDTRNGLLGESFSSKFSGYLSHGFITARQIHAWMSAFEDAAADGVPPEWRSLDKSSGYGHGENKGTAAVRFELL</sequence>
<evidence type="ECO:0000313" key="3">
    <source>
        <dbReference type="Proteomes" id="UP000565441"/>
    </source>
</evidence>